<accession>A0A5P3VR87</accession>
<feature type="transmembrane region" description="Helical" evidence="1">
    <location>
        <begin position="306"/>
        <end position="327"/>
    </location>
</feature>
<evidence type="ECO:0000313" key="5">
    <source>
        <dbReference type="Proteomes" id="UP000325743"/>
    </source>
</evidence>
<evidence type="ECO:0000256" key="2">
    <source>
        <dbReference type="SAM" id="SignalP"/>
    </source>
</evidence>
<dbReference type="AlphaFoldDB" id="A0A5P3VR87"/>
<feature type="chain" id="PRO_5024841738" description="DUF7939 domain-containing protein" evidence="2">
    <location>
        <begin position="27"/>
        <end position="451"/>
    </location>
</feature>
<protein>
    <recommendedName>
        <fullName evidence="3">DUF7939 domain-containing protein</fullName>
    </recommendedName>
</protein>
<dbReference type="InterPro" id="IPR025738">
    <property type="entry name" value="BatD"/>
</dbReference>
<keyword evidence="1" id="KW-0472">Membrane</keyword>
<dbReference type="Pfam" id="PF25607">
    <property type="entry name" value="DUF7939"/>
    <property type="match status" value="1"/>
</dbReference>
<proteinExistence type="predicted"/>
<reference evidence="4 5" key="1">
    <citation type="submission" date="2018-09" db="EMBL/GenBank/DDBJ databases">
        <title>Complete genome sequence of Cupriavidus oxalaticus T2, a bacterium capable of phenol tolerance and degradation.</title>
        <authorList>
            <person name="Yan J."/>
        </authorList>
    </citation>
    <scope>NUCLEOTIDE SEQUENCE [LARGE SCALE GENOMIC DNA]</scope>
    <source>
        <strain evidence="4 5">T2</strain>
    </source>
</reference>
<evidence type="ECO:0000313" key="4">
    <source>
        <dbReference type="EMBL" id="QEZ47801.1"/>
    </source>
</evidence>
<dbReference type="PANTHER" id="PTHR40940">
    <property type="entry name" value="PROTEIN BATD-RELATED"/>
    <property type="match status" value="1"/>
</dbReference>
<feature type="signal peptide" evidence="2">
    <location>
        <begin position="1"/>
        <end position="26"/>
    </location>
</feature>
<sequence>MTRAGRGFGIWLAGLALWLASALALAADPVVRVDVAAQQPVLPGQQIRIDVTVLAPNFFLSAPVFPTLQVPGAIVTMPDDRGQNTVETIDGVSYAGIRKTYLFAAEQGGDFQLPRVSIAFTYSGDDGKPRQGSVTLPATTIRAAGAAGAPAVATLPVARLNVTQRFDRPVSGPQPQFHAGDALVRTITTFAPQTQAMMIRPPKVEAPAGVRVFAGDPQLSDAAHDSAGNTGGSRTDRITYVFEHAGTYTLPAIKVEWFDPVTRKPGESEAPEVKVDVAAAPHLAGLSPTGPHAAPLPGEGGTVWRLWLWAAGGALVLLLAWLLLHWVRPRVARLRRALAARRSARAAGSEARLAALLQACRANDAPAAYRALGVWSRTAWGKAPSEWAAGTGDAALVSAVDELERRLFGAGTGTGQWSGSELAGLLSKYGPPHRPVRAHRATPAALPPLNP</sequence>
<keyword evidence="2" id="KW-0732">Signal</keyword>
<keyword evidence="1" id="KW-0812">Transmembrane</keyword>
<dbReference type="InterPro" id="IPR057699">
    <property type="entry name" value="DUF7939"/>
</dbReference>
<evidence type="ECO:0000259" key="3">
    <source>
        <dbReference type="Pfam" id="PF25607"/>
    </source>
</evidence>
<name>A0A5P3VR87_9BURK</name>
<evidence type="ECO:0000256" key="1">
    <source>
        <dbReference type="SAM" id="Phobius"/>
    </source>
</evidence>
<dbReference type="PANTHER" id="PTHR40940:SF1">
    <property type="entry name" value="PROTEIN BATD"/>
    <property type="match status" value="1"/>
</dbReference>
<feature type="domain" description="DUF7939" evidence="3">
    <location>
        <begin position="351"/>
        <end position="429"/>
    </location>
</feature>
<dbReference type="Proteomes" id="UP000325743">
    <property type="component" value="Chromosome 2"/>
</dbReference>
<keyword evidence="1" id="KW-1133">Transmembrane helix</keyword>
<dbReference type="RefSeq" id="WP_151072514.1">
    <property type="nucleotide sequence ID" value="NZ_CP032519.1"/>
</dbReference>
<organism evidence="4 5">
    <name type="scientific">Cupriavidus oxalaticus</name>
    <dbReference type="NCBI Taxonomy" id="96344"/>
    <lineage>
        <taxon>Bacteria</taxon>
        <taxon>Pseudomonadati</taxon>
        <taxon>Pseudomonadota</taxon>
        <taxon>Betaproteobacteria</taxon>
        <taxon>Burkholderiales</taxon>
        <taxon>Burkholderiaceae</taxon>
        <taxon>Cupriavidus</taxon>
    </lineage>
</organism>
<dbReference type="EMBL" id="CP032519">
    <property type="protein sequence ID" value="QEZ47801.1"/>
    <property type="molecule type" value="Genomic_DNA"/>
</dbReference>
<gene>
    <name evidence="4" type="ORF">D2917_27270</name>
</gene>